<dbReference type="Pfam" id="PF13976">
    <property type="entry name" value="gag_pre-integrs"/>
    <property type="match status" value="1"/>
</dbReference>
<evidence type="ECO:0000313" key="3">
    <source>
        <dbReference type="Proteomes" id="UP000265520"/>
    </source>
</evidence>
<keyword evidence="3" id="KW-1185">Reference proteome</keyword>
<comment type="caution">
    <text evidence="2">The sequence shown here is derived from an EMBL/GenBank/DDBJ whole genome shotgun (WGS) entry which is preliminary data.</text>
</comment>
<dbReference type="Proteomes" id="UP000265520">
    <property type="component" value="Unassembled WGS sequence"/>
</dbReference>
<name>A0A392R2V6_9FABA</name>
<protein>
    <recommendedName>
        <fullName evidence="1">GAG-pre-integrase domain-containing protein</fullName>
    </recommendedName>
</protein>
<reference evidence="2 3" key="1">
    <citation type="journal article" date="2018" name="Front. Plant Sci.">
        <title>Red Clover (Trifolium pratense) and Zigzag Clover (T. medium) - A Picture of Genomic Similarities and Differences.</title>
        <authorList>
            <person name="Dluhosova J."/>
            <person name="Istvanek J."/>
            <person name="Nedelnik J."/>
            <person name="Repkova J."/>
        </authorList>
    </citation>
    <scope>NUCLEOTIDE SEQUENCE [LARGE SCALE GENOMIC DNA]</scope>
    <source>
        <strain evidence="3">cv. 10/8</strain>
        <tissue evidence="2">Leaf</tissue>
    </source>
</reference>
<proteinExistence type="predicted"/>
<accession>A0A392R2V6</accession>
<dbReference type="InterPro" id="IPR025724">
    <property type="entry name" value="GAG-pre-integrase_dom"/>
</dbReference>
<feature type="domain" description="GAG-pre-integrase" evidence="1">
    <location>
        <begin position="44"/>
        <end position="80"/>
    </location>
</feature>
<dbReference type="EMBL" id="LXQA010175606">
    <property type="protein sequence ID" value="MCI29885.1"/>
    <property type="molecule type" value="Genomic_DNA"/>
</dbReference>
<dbReference type="AlphaFoldDB" id="A0A392R2V6"/>
<feature type="non-terminal residue" evidence="2">
    <location>
        <position position="94"/>
    </location>
</feature>
<organism evidence="2 3">
    <name type="scientific">Trifolium medium</name>
    <dbReference type="NCBI Taxonomy" id="97028"/>
    <lineage>
        <taxon>Eukaryota</taxon>
        <taxon>Viridiplantae</taxon>
        <taxon>Streptophyta</taxon>
        <taxon>Embryophyta</taxon>
        <taxon>Tracheophyta</taxon>
        <taxon>Spermatophyta</taxon>
        <taxon>Magnoliopsida</taxon>
        <taxon>eudicotyledons</taxon>
        <taxon>Gunneridae</taxon>
        <taxon>Pentapetalae</taxon>
        <taxon>rosids</taxon>
        <taxon>fabids</taxon>
        <taxon>Fabales</taxon>
        <taxon>Fabaceae</taxon>
        <taxon>Papilionoideae</taxon>
        <taxon>50 kb inversion clade</taxon>
        <taxon>NPAAA clade</taxon>
        <taxon>Hologalegina</taxon>
        <taxon>IRL clade</taxon>
        <taxon>Trifolieae</taxon>
        <taxon>Trifolium</taxon>
    </lineage>
</organism>
<sequence length="94" mass="10366">MRLNLISTGKLDDAGMINQFGAGGWKLSKGSMIIARGKKEGSLRLGHMSEKSLEILAKDHLPNITGQALESCEDCLAGRQHRVSFQRSDDARRR</sequence>
<evidence type="ECO:0000259" key="1">
    <source>
        <dbReference type="Pfam" id="PF13976"/>
    </source>
</evidence>
<evidence type="ECO:0000313" key="2">
    <source>
        <dbReference type="EMBL" id="MCI29885.1"/>
    </source>
</evidence>